<dbReference type="InterPro" id="IPR041457">
    <property type="entry name" value="CxC2_KDZ-assoc"/>
</dbReference>
<reference evidence="4" key="1">
    <citation type="journal article" date="2017" name="Nat. Ecol. Evol.">
        <title>Genome expansion and lineage-specific genetic innovations in the forest pathogenic fungi Armillaria.</title>
        <authorList>
            <person name="Sipos G."/>
            <person name="Prasanna A.N."/>
            <person name="Walter M.C."/>
            <person name="O'Connor E."/>
            <person name="Balint B."/>
            <person name="Krizsan K."/>
            <person name="Kiss B."/>
            <person name="Hess J."/>
            <person name="Varga T."/>
            <person name="Slot J."/>
            <person name="Riley R."/>
            <person name="Boka B."/>
            <person name="Rigling D."/>
            <person name="Barry K."/>
            <person name="Lee J."/>
            <person name="Mihaltcheva S."/>
            <person name="LaButti K."/>
            <person name="Lipzen A."/>
            <person name="Waldron R."/>
            <person name="Moloney N.M."/>
            <person name="Sperisen C."/>
            <person name="Kredics L."/>
            <person name="Vagvoelgyi C."/>
            <person name="Patrignani A."/>
            <person name="Fitzpatrick D."/>
            <person name="Nagy I."/>
            <person name="Doyle S."/>
            <person name="Anderson J.B."/>
            <person name="Grigoriev I.V."/>
            <person name="Gueldener U."/>
            <person name="Muensterkoetter M."/>
            <person name="Nagy L.G."/>
        </authorList>
    </citation>
    <scope>NUCLEOTIDE SEQUENCE [LARGE SCALE GENOMIC DNA]</scope>
    <source>
        <strain evidence="4">C18/9</strain>
    </source>
</reference>
<evidence type="ECO:0000313" key="3">
    <source>
        <dbReference type="EMBL" id="SJL13075.1"/>
    </source>
</evidence>
<name>A0A284RWG1_ARMOS</name>
<keyword evidence="4" id="KW-1185">Reference proteome</keyword>
<evidence type="ECO:0000313" key="4">
    <source>
        <dbReference type="Proteomes" id="UP000219338"/>
    </source>
</evidence>
<dbReference type="InterPro" id="IPR040521">
    <property type="entry name" value="KDZ"/>
</dbReference>
<organism evidence="3 4">
    <name type="scientific">Armillaria ostoyae</name>
    <name type="common">Armillaria root rot fungus</name>
    <dbReference type="NCBI Taxonomy" id="47428"/>
    <lineage>
        <taxon>Eukaryota</taxon>
        <taxon>Fungi</taxon>
        <taxon>Dikarya</taxon>
        <taxon>Basidiomycota</taxon>
        <taxon>Agaricomycotina</taxon>
        <taxon>Agaricomycetes</taxon>
        <taxon>Agaricomycetidae</taxon>
        <taxon>Agaricales</taxon>
        <taxon>Marasmiineae</taxon>
        <taxon>Physalacriaceae</taxon>
        <taxon>Armillaria</taxon>
    </lineage>
</organism>
<accession>A0A284RWG1</accession>
<evidence type="ECO:0000259" key="2">
    <source>
        <dbReference type="Pfam" id="PF18803"/>
    </source>
</evidence>
<feature type="domain" description="CxC2-like cysteine cluster KDZ transposase-associated" evidence="2">
    <location>
        <begin position="186"/>
        <end position="290"/>
    </location>
</feature>
<dbReference type="STRING" id="47428.A0A284RWG1"/>
<proteinExistence type="predicted"/>
<sequence length="1043" mass="118661">MVRKRSRAAEFREEDLDRSPSPPHVIHRHTDIDIDSIHSVKQRGTTDAHLSNADDVYSYDDPTFEPLQHASDSESDADSDDSDFEAMDPSKNKPPKPCTDEPHLRHWLPLVPQFLDEFFRHDAPTANPLRCCSCADDCSDDEPLFRCVSCYEGFLFCRECIVRRHYGNPFHRIEEWNGDFFVCSSLHAQGFRMALGHDEGQRCYCTRPATLQVIDLEGIQSLAVDFCDCLTALPRWQQLLCARLFPSTVVEPQIVATFRFLQTFQVLSFMSKVTGYEFYHTMARLSDNTGTATLTNKVSAWMCVIREWRHIKLLKHMHTQSPKDLANSEGVPISAGSLAVQCPACPWPGLNMPEGWETETDKPWRHALFLAIDANFRLVQFAASSGGKDPSLNKGGAFLVEQHDAVQSATRRRGQGLATSGIATVDCARHDCKNPSSVTILDVGEEQVRMDYIFLNRLAQNTPTRIVVSYDIACQWSKKLFERIVIYPDSMTPSQGPNQMTFLVPKFHLPAHIVRCHVKFSFWKTPYMGQTDGEAPKRSYLDTIDDHLGDYNWRKATLLGPSLLKGVREAIPARIEQAAVLAEFTKSLPKPNIVAWTKAVEEWEENPERPNPFETTVPQLTKASVRVVLAQEEANDLETPVTDEDEEGLAAERVEHVTSAPKHLVGPSQMIFQGLEIENHQRRLKRLHSALGPHSTDRQRAKVMEGLNSLRRRIEVWATIQESHVVGVKPLRAEWKDATQAAAAAAEAAEEAEAASSNSRKRKKKKKKVVENLIAVAEWPLFLPSSVAGHVSQTLKLLDCEFRLHEAEAYECLTMMRRQLLYWSHIYKFKNRHITGQLLNTHANTTVKSVVASIDEAAARYRYLHTRLVVLHESMGTSATGKKKDGWDRALRVLREEDIRALDEGNINETEGSRQISWIWRIHRHTTDAKEMNEALRIEWCKARARAHRWDEEVTLTLMEMERMLLFFSAKQEQWMQRAARTDISAGECAYALRQADIRLHMKKHAELLWAPVAMWNTTGDVPKLVRGRRPKTQSMVVDELAE</sequence>
<dbReference type="Pfam" id="PF18803">
    <property type="entry name" value="CxC2"/>
    <property type="match status" value="1"/>
</dbReference>
<dbReference type="OrthoDB" id="3257338at2759"/>
<feature type="compositionally biased region" description="Acidic residues" evidence="1">
    <location>
        <begin position="73"/>
        <end position="86"/>
    </location>
</feature>
<gene>
    <name evidence="3" type="ORF">ARMOST_16512</name>
</gene>
<protein>
    <recommendedName>
        <fullName evidence="2">CxC2-like cysteine cluster KDZ transposase-associated domain-containing protein</fullName>
    </recommendedName>
</protein>
<dbReference type="Proteomes" id="UP000219338">
    <property type="component" value="Unassembled WGS sequence"/>
</dbReference>
<dbReference type="EMBL" id="FUEG01000019">
    <property type="protein sequence ID" value="SJL13075.1"/>
    <property type="molecule type" value="Genomic_DNA"/>
</dbReference>
<feature type="region of interest" description="Disordered" evidence="1">
    <location>
        <begin position="1"/>
        <end position="99"/>
    </location>
</feature>
<evidence type="ECO:0000256" key="1">
    <source>
        <dbReference type="SAM" id="MobiDB-lite"/>
    </source>
</evidence>
<feature type="compositionally biased region" description="Basic and acidic residues" evidence="1">
    <location>
        <begin position="7"/>
        <end position="18"/>
    </location>
</feature>
<feature type="compositionally biased region" description="Basic and acidic residues" evidence="1">
    <location>
        <begin position="28"/>
        <end position="38"/>
    </location>
</feature>
<dbReference type="AlphaFoldDB" id="A0A284RWG1"/>
<dbReference type="Pfam" id="PF18758">
    <property type="entry name" value="KDZ"/>
    <property type="match status" value="1"/>
</dbReference>